<protein>
    <submittedName>
        <fullName evidence="1">Uncharacterized protein</fullName>
    </submittedName>
</protein>
<evidence type="ECO:0000313" key="2">
    <source>
        <dbReference type="Proteomes" id="UP000503640"/>
    </source>
</evidence>
<sequence length="72" mass="7789">MFAVTVRLTRVLVARSGSPTTMTCRVRAFSNRSDTHIRGIHGAAGHGAPVWRRLLVPADMTPAKFHAGGEHP</sequence>
<proteinExistence type="predicted"/>
<comment type="caution">
    <text evidence="1">The sequence shown here is derived from an EMBL/GenBank/DDBJ whole genome shotgun (WGS) entry which is preliminary data.</text>
</comment>
<keyword evidence="2" id="KW-1185">Reference proteome</keyword>
<reference evidence="2" key="1">
    <citation type="journal article" date="2020" name="Appl. Environ. Microbiol.">
        <title>Diazotrophic Anaeromyxobacter Isolates from Soils.</title>
        <authorList>
            <person name="Masuda Y."/>
            <person name="Yamanaka H."/>
            <person name="Xu Z.X."/>
            <person name="Shiratori Y."/>
            <person name="Aono T."/>
            <person name="Amachi S."/>
            <person name="Senoo K."/>
            <person name="Itoh H."/>
        </authorList>
    </citation>
    <scope>NUCLEOTIDE SEQUENCE [LARGE SCALE GENOMIC DNA]</scope>
    <source>
        <strain evidence="2">R267</strain>
    </source>
</reference>
<organism evidence="1 2">
    <name type="scientific">Anaeromyxobacter diazotrophicus</name>
    <dbReference type="NCBI Taxonomy" id="2590199"/>
    <lineage>
        <taxon>Bacteria</taxon>
        <taxon>Pseudomonadati</taxon>
        <taxon>Myxococcota</taxon>
        <taxon>Myxococcia</taxon>
        <taxon>Myxococcales</taxon>
        <taxon>Cystobacterineae</taxon>
        <taxon>Anaeromyxobacteraceae</taxon>
        <taxon>Anaeromyxobacter</taxon>
    </lineage>
</organism>
<accession>A0A7I9VJT6</accession>
<dbReference type="AlphaFoldDB" id="A0A7I9VJT6"/>
<gene>
    <name evidence="1" type="ORF">AMYX_14050</name>
</gene>
<evidence type="ECO:0000313" key="1">
    <source>
        <dbReference type="EMBL" id="GEJ56664.1"/>
    </source>
</evidence>
<name>A0A7I9VJT6_9BACT</name>
<dbReference type="EMBL" id="BJTG01000003">
    <property type="protein sequence ID" value="GEJ56664.1"/>
    <property type="molecule type" value="Genomic_DNA"/>
</dbReference>
<dbReference type="Proteomes" id="UP000503640">
    <property type="component" value="Unassembled WGS sequence"/>
</dbReference>